<dbReference type="NCBIfam" id="TIGR02349">
    <property type="entry name" value="DnaJ_bact"/>
    <property type="match status" value="1"/>
</dbReference>
<evidence type="ECO:0000259" key="12">
    <source>
        <dbReference type="PROSITE" id="PS50076"/>
    </source>
</evidence>
<feature type="domain" description="CR-type" evidence="13">
    <location>
        <begin position="146"/>
        <end position="224"/>
    </location>
</feature>
<keyword evidence="5" id="KW-0235">DNA replication</keyword>
<evidence type="ECO:0008006" key="15">
    <source>
        <dbReference type="Google" id="ProtNLM"/>
    </source>
</evidence>
<dbReference type="SUPFAM" id="SSF57938">
    <property type="entry name" value="DnaJ/Hsp40 cysteine-rich domain"/>
    <property type="match status" value="1"/>
</dbReference>
<dbReference type="CDD" id="cd06257">
    <property type="entry name" value="DnaJ"/>
    <property type="match status" value="1"/>
</dbReference>
<dbReference type="GO" id="GO:0005524">
    <property type="term" value="F:ATP binding"/>
    <property type="evidence" value="ECO:0007669"/>
    <property type="project" value="InterPro"/>
</dbReference>
<dbReference type="PROSITE" id="PS50076">
    <property type="entry name" value="DNAJ_2"/>
    <property type="match status" value="1"/>
</dbReference>
<dbReference type="GO" id="GO:0031072">
    <property type="term" value="F:heat shock protein binding"/>
    <property type="evidence" value="ECO:0007669"/>
    <property type="project" value="InterPro"/>
</dbReference>
<dbReference type="FunFam" id="1.10.287.110:FF:000034">
    <property type="entry name" value="Chaperone protein DnaJ"/>
    <property type="match status" value="1"/>
</dbReference>
<keyword evidence="11" id="KW-0143">Chaperone</keyword>
<comment type="subcellular location">
    <subcellularLocation>
        <location evidence="2">Cytoplasm</location>
    </subcellularLocation>
</comment>
<dbReference type="GO" id="GO:0005737">
    <property type="term" value="C:cytoplasm"/>
    <property type="evidence" value="ECO:0007669"/>
    <property type="project" value="UniProtKB-SubCell"/>
</dbReference>
<evidence type="ECO:0000313" key="14">
    <source>
        <dbReference type="EMBL" id="GAG55156.1"/>
    </source>
</evidence>
<evidence type="ECO:0000256" key="6">
    <source>
        <dbReference type="ARBA" id="ARBA00022723"/>
    </source>
</evidence>
<dbReference type="PRINTS" id="PR00625">
    <property type="entry name" value="JDOMAIN"/>
</dbReference>
<dbReference type="GO" id="GO:0042026">
    <property type="term" value="P:protein refolding"/>
    <property type="evidence" value="ECO:0007669"/>
    <property type="project" value="TreeGrafter"/>
</dbReference>
<dbReference type="Gene3D" id="2.10.230.10">
    <property type="entry name" value="Heat shock protein DnaJ, cysteine-rich domain"/>
    <property type="match status" value="1"/>
</dbReference>
<organism evidence="14">
    <name type="scientific">marine sediment metagenome</name>
    <dbReference type="NCBI Taxonomy" id="412755"/>
    <lineage>
        <taxon>unclassified sequences</taxon>
        <taxon>metagenomes</taxon>
        <taxon>ecological metagenomes</taxon>
    </lineage>
</organism>
<dbReference type="GO" id="GO:0009408">
    <property type="term" value="P:response to heat"/>
    <property type="evidence" value="ECO:0007669"/>
    <property type="project" value="InterPro"/>
</dbReference>
<dbReference type="SMART" id="SM00271">
    <property type="entry name" value="DnaJ"/>
    <property type="match status" value="1"/>
</dbReference>
<dbReference type="Gene3D" id="2.60.260.20">
    <property type="entry name" value="Urease metallochaperone UreE, N-terminal domain"/>
    <property type="match status" value="2"/>
</dbReference>
<dbReference type="EMBL" id="BART01007233">
    <property type="protein sequence ID" value="GAG55156.1"/>
    <property type="molecule type" value="Genomic_DNA"/>
</dbReference>
<dbReference type="InterPro" id="IPR012724">
    <property type="entry name" value="DnaJ"/>
</dbReference>
<dbReference type="InterPro" id="IPR001305">
    <property type="entry name" value="HSP_DnaJ_Cys-rich_dom"/>
</dbReference>
<dbReference type="GO" id="GO:0051082">
    <property type="term" value="F:unfolded protein binding"/>
    <property type="evidence" value="ECO:0007669"/>
    <property type="project" value="InterPro"/>
</dbReference>
<dbReference type="GO" id="GO:0006260">
    <property type="term" value="P:DNA replication"/>
    <property type="evidence" value="ECO:0007669"/>
    <property type="project" value="UniProtKB-KW"/>
</dbReference>
<dbReference type="InterPro" id="IPR002939">
    <property type="entry name" value="DnaJ_C"/>
</dbReference>
<dbReference type="FunFam" id="2.10.230.10:FF:000002">
    <property type="entry name" value="Molecular chaperone DnaJ"/>
    <property type="match status" value="1"/>
</dbReference>
<sequence length="383" mass="41071">MAEKHDYYEVLGTDRDATDAEIKKAYRKMAVKFHPDKNPDDSTAEEKFKELGEAYEVLSSDDKRAAYDRYGHAAFSQGMGPSAGGGAGIDPFEIFREVFGGGGGGGAGGIFGDFFGGGGGGGRGTKRRGSDLRYDLQITLEEAASGTEKELELEKSATCKSCRGSGSASGGGTKSCSTCGGHGQVITSRGFFQVQQTCPDCGGSGQMISDPCRDCNGAGRAERTERIKLRIPAGISEGSRLRSSNNGDAGVRGGPSGDLYVVIHVREHEIFERDENDLYCEVPVSFAIASLGGELVVPTLNGKASIRVPEGTQNGTLFRLKDKGMPQLQGARKGDLMVRVQVEVPTKLNRKQKELLNTFAESLGDRNRPIHESFLEKAKRFFK</sequence>
<dbReference type="InterPro" id="IPR036869">
    <property type="entry name" value="J_dom_sf"/>
</dbReference>
<dbReference type="GO" id="GO:0008270">
    <property type="term" value="F:zinc ion binding"/>
    <property type="evidence" value="ECO:0007669"/>
    <property type="project" value="UniProtKB-KW"/>
</dbReference>
<dbReference type="Gene3D" id="1.10.287.110">
    <property type="entry name" value="DnaJ domain"/>
    <property type="match status" value="1"/>
</dbReference>
<keyword evidence="8" id="KW-0863">Zinc-finger</keyword>
<comment type="cofactor">
    <cofactor evidence="1">
        <name>Zn(2+)</name>
        <dbReference type="ChEBI" id="CHEBI:29105"/>
    </cofactor>
</comment>
<dbReference type="NCBIfam" id="NF008035">
    <property type="entry name" value="PRK10767.1"/>
    <property type="match status" value="1"/>
</dbReference>
<comment type="subunit">
    <text evidence="3">Homodimer.</text>
</comment>
<keyword evidence="9" id="KW-0862">Zinc</keyword>
<dbReference type="CDD" id="cd10747">
    <property type="entry name" value="DnaJ_C"/>
    <property type="match status" value="1"/>
</dbReference>
<dbReference type="FunFam" id="2.60.260.20:FF:000004">
    <property type="entry name" value="Molecular chaperone DnaJ"/>
    <property type="match status" value="1"/>
</dbReference>
<dbReference type="PROSITE" id="PS51188">
    <property type="entry name" value="ZF_CR"/>
    <property type="match status" value="1"/>
</dbReference>
<evidence type="ECO:0000256" key="1">
    <source>
        <dbReference type="ARBA" id="ARBA00001947"/>
    </source>
</evidence>
<reference evidence="14" key="1">
    <citation type="journal article" date="2014" name="Front. Microbiol.">
        <title>High frequency of phylogenetically diverse reductive dehalogenase-homologous genes in deep subseafloor sedimentary metagenomes.</title>
        <authorList>
            <person name="Kawai M."/>
            <person name="Futagami T."/>
            <person name="Toyoda A."/>
            <person name="Takaki Y."/>
            <person name="Nishi S."/>
            <person name="Hori S."/>
            <person name="Arai W."/>
            <person name="Tsubouchi T."/>
            <person name="Morono Y."/>
            <person name="Uchiyama I."/>
            <person name="Ito T."/>
            <person name="Fujiyama A."/>
            <person name="Inagaki F."/>
            <person name="Takami H."/>
        </authorList>
    </citation>
    <scope>NUCLEOTIDE SEQUENCE</scope>
    <source>
        <strain evidence="14">Expedition CK06-06</strain>
    </source>
</reference>
<dbReference type="CDD" id="cd10719">
    <property type="entry name" value="DnaJ_zf"/>
    <property type="match status" value="1"/>
</dbReference>
<comment type="caution">
    <text evidence="14">The sequence shown here is derived from an EMBL/GenBank/DDBJ whole genome shotgun (WGS) entry which is preliminary data.</text>
</comment>
<dbReference type="AlphaFoldDB" id="X1A4M3"/>
<name>X1A4M3_9ZZZZ</name>
<keyword evidence="4" id="KW-0963">Cytoplasm</keyword>
<dbReference type="InterPro" id="IPR001623">
    <property type="entry name" value="DnaJ_domain"/>
</dbReference>
<gene>
    <name evidence="14" type="ORF">S01H4_16491</name>
</gene>
<evidence type="ECO:0000259" key="13">
    <source>
        <dbReference type="PROSITE" id="PS51188"/>
    </source>
</evidence>
<dbReference type="Pfam" id="PF01556">
    <property type="entry name" value="DnaJ_C"/>
    <property type="match status" value="1"/>
</dbReference>
<evidence type="ECO:0000256" key="2">
    <source>
        <dbReference type="ARBA" id="ARBA00004496"/>
    </source>
</evidence>
<dbReference type="InterPro" id="IPR008971">
    <property type="entry name" value="HSP40/DnaJ_pept-bd"/>
</dbReference>
<dbReference type="HAMAP" id="MF_01152">
    <property type="entry name" value="DnaJ"/>
    <property type="match status" value="1"/>
</dbReference>
<protein>
    <recommendedName>
        <fullName evidence="15">J domain-containing protein</fullName>
    </recommendedName>
</protein>
<evidence type="ECO:0000256" key="3">
    <source>
        <dbReference type="ARBA" id="ARBA00011738"/>
    </source>
</evidence>
<dbReference type="PANTHER" id="PTHR43096">
    <property type="entry name" value="DNAJ HOMOLOG 1, MITOCHONDRIAL-RELATED"/>
    <property type="match status" value="1"/>
</dbReference>
<dbReference type="PANTHER" id="PTHR43096:SF48">
    <property type="entry name" value="CHAPERONE PROTEIN DNAJ"/>
    <property type="match status" value="1"/>
</dbReference>
<keyword evidence="6" id="KW-0479">Metal-binding</keyword>
<dbReference type="SUPFAM" id="SSF49493">
    <property type="entry name" value="HSP40/DnaJ peptide-binding domain"/>
    <property type="match status" value="2"/>
</dbReference>
<dbReference type="InterPro" id="IPR036410">
    <property type="entry name" value="HSP_DnaJ_Cys-rich_dom_sf"/>
</dbReference>
<evidence type="ECO:0000256" key="10">
    <source>
        <dbReference type="ARBA" id="ARBA00023016"/>
    </source>
</evidence>
<keyword evidence="7" id="KW-0677">Repeat</keyword>
<dbReference type="Pfam" id="PF00226">
    <property type="entry name" value="DnaJ"/>
    <property type="match status" value="1"/>
</dbReference>
<keyword evidence="10" id="KW-0346">Stress response</keyword>
<dbReference type="Pfam" id="PF00684">
    <property type="entry name" value="DnaJ_CXXCXGXG"/>
    <property type="match status" value="1"/>
</dbReference>
<evidence type="ECO:0000256" key="9">
    <source>
        <dbReference type="ARBA" id="ARBA00022833"/>
    </source>
</evidence>
<feature type="domain" description="J" evidence="12">
    <location>
        <begin position="6"/>
        <end position="71"/>
    </location>
</feature>
<evidence type="ECO:0000256" key="4">
    <source>
        <dbReference type="ARBA" id="ARBA00022490"/>
    </source>
</evidence>
<dbReference type="SUPFAM" id="SSF46565">
    <property type="entry name" value="Chaperone J-domain"/>
    <property type="match status" value="1"/>
</dbReference>
<evidence type="ECO:0000256" key="8">
    <source>
        <dbReference type="ARBA" id="ARBA00022771"/>
    </source>
</evidence>
<accession>X1A4M3</accession>
<evidence type="ECO:0000256" key="5">
    <source>
        <dbReference type="ARBA" id="ARBA00022705"/>
    </source>
</evidence>
<evidence type="ECO:0000256" key="11">
    <source>
        <dbReference type="ARBA" id="ARBA00023186"/>
    </source>
</evidence>
<proteinExistence type="inferred from homology"/>
<evidence type="ECO:0000256" key="7">
    <source>
        <dbReference type="ARBA" id="ARBA00022737"/>
    </source>
</evidence>